<dbReference type="KEGG" id="gry:D7I44_09450"/>
<evidence type="ECO:0000313" key="5">
    <source>
        <dbReference type="EMBL" id="AYG03739.1"/>
    </source>
</evidence>
<evidence type="ECO:0000256" key="2">
    <source>
        <dbReference type="ARBA" id="ARBA00023204"/>
    </source>
</evidence>
<name>A0A387BRQ5_9MICO</name>
<dbReference type="PANTHER" id="PTHR32182:SF0">
    <property type="entry name" value="DNA REPLICATION AND REPAIR PROTEIN RECF"/>
    <property type="match status" value="1"/>
</dbReference>
<dbReference type="AlphaFoldDB" id="A0A387BRQ5"/>
<dbReference type="Proteomes" id="UP000275069">
    <property type="component" value="Chromosome"/>
</dbReference>
<evidence type="ECO:0000256" key="4">
    <source>
        <dbReference type="SAM" id="Coils"/>
    </source>
</evidence>
<dbReference type="CDD" id="cd00267">
    <property type="entry name" value="ABC_ATPase"/>
    <property type="match status" value="1"/>
</dbReference>
<evidence type="ECO:0000313" key="6">
    <source>
        <dbReference type="Proteomes" id="UP000275069"/>
    </source>
</evidence>
<evidence type="ECO:0000256" key="3">
    <source>
        <dbReference type="ARBA" id="ARBA00023236"/>
    </source>
</evidence>
<evidence type="ECO:0008006" key="7">
    <source>
        <dbReference type="Google" id="ProtNLM"/>
    </source>
</evidence>
<dbReference type="GO" id="GO:0009432">
    <property type="term" value="P:SOS response"/>
    <property type="evidence" value="ECO:0007669"/>
    <property type="project" value="UniProtKB-KW"/>
</dbReference>
<dbReference type="InterPro" id="IPR027417">
    <property type="entry name" value="P-loop_NTPase"/>
</dbReference>
<organism evidence="5 6">
    <name type="scientific">Gryllotalpicola protaetiae</name>
    <dbReference type="NCBI Taxonomy" id="2419771"/>
    <lineage>
        <taxon>Bacteria</taxon>
        <taxon>Bacillati</taxon>
        <taxon>Actinomycetota</taxon>
        <taxon>Actinomycetes</taxon>
        <taxon>Micrococcales</taxon>
        <taxon>Microbacteriaceae</taxon>
        <taxon>Gryllotalpicola</taxon>
    </lineage>
</organism>
<dbReference type="SUPFAM" id="SSF52540">
    <property type="entry name" value="P-loop containing nucleoside triphosphate hydrolases"/>
    <property type="match status" value="1"/>
</dbReference>
<sequence>MERAMTAQHNWNEESAVGQWRLAEVQLANWGTFDGLHRMPMARKGQLITGPSGSGKSSLLDGIAAVLTPDKWLRFNLAAQGAGSRADQRSLVSYVRGAWTRTTDEFEDRVISTYLRPRPTWSGILLRYSDGAGNAVSACRLFFARGTGTTRADLSDACVITRSAVDLSAFGEFVGNGIDVRRLQSAWPDAVVTSNGKHTAFYARLRSLLKFGSDAALHLLHKTQSAKNLDSLDQLFRDFMLDEPKTFALAKNAVEQFDELRRAHDHVVELRKQAEHLTGLAAAAERFERADRRATDAARLAAMLGAWQSREALRLARLDHAVAEEAVARLAGQALAAAAESEAAASILRAAQQRESGLGAGDVIQLRARIDEAESSASGVDRRWRQLAEQLAEVGVEGAPQAADEYEQLRLAARHEIDESPTTGHDDDLHPAYFQSKRNLAELDAQIDHLRRGGSNVPLGLQQLRGRIAAAIGIPEKALPFAAELMDVQAEFAGWAGAIERVVRPLALTMLVRDDDLAAVLSHTEKTHLNGRLVFEAVPGRAPSPSPAASSRSLVNRLTVAESDFGAWVSHRLSESFDYACVESADELARERRAVTINGQVKSGDRRYEKDDRSRVDDRSEWVLGDNDAKLEGLLARRQAVAAEFDEWTRRMDAFEKQRTATQRRQAVLGALLRQDWADFDRAAATRTVAALNAELDELTRDNSELKAATEQVRDAEREFKRLADHAADVEQRRRSAATTLAVLGTEIERLQAEVADSQAPSDGDSTELAERYRRVQRSLTRESIATVGQKVLTELFGQERAAKSDAGLARSEFVEGATQFKTRWPAASADLSADVDDRRGYLAVLENIRAHRLPEHVEDFKRLLRDKSRELIGHLRSEILDAPAAVVERVEPVNASLLRSPFDVGRFLQIEPKVRRGPMVRQFMDDLKTIVDGSWGDESLEAAEERFGTLAELMTRFGSSEGADRVWREQCLDTRRHMTFLAHEVDENGFRHASYDSGAAMSGGQQQKLVVFCLAAALRYQLADADDAHPAYGTVVLDEAFDKADAQYTRMALDVFVEFGFHLVLATPNKLLQTIEPYVGAVTAVSNPTRQASHASTAVFEELE</sequence>
<gene>
    <name evidence="5" type="ORF">D7I44_09450</name>
</gene>
<dbReference type="OrthoDB" id="174137at2"/>
<dbReference type="GO" id="GO:0000731">
    <property type="term" value="P:DNA synthesis involved in DNA repair"/>
    <property type="evidence" value="ECO:0007669"/>
    <property type="project" value="TreeGrafter"/>
</dbReference>
<dbReference type="Gene3D" id="1.10.287.1490">
    <property type="match status" value="1"/>
</dbReference>
<dbReference type="Pfam" id="PF13555">
    <property type="entry name" value="AAA_29"/>
    <property type="match status" value="1"/>
</dbReference>
<reference evidence="5 6" key="1">
    <citation type="submission" date="2018-09" db="EMBL/GenBank/DDBJ databases">
        <title>Genome sequencing of strain 2DFW10M-5.</title>
        <authorList>
            <person name="Heo J."/>
            <person name="Kim S.-J."/>
            <person name="Kwon S.-W."/>
        </authorList>
    </citation>
    <scope>NUCLEOTIDE SEQUENCE [LARGE SCALE GENOMIC DNA]</scope>
    <source>
        <strain evidence="5 6">2DFW10M-5</strain>
    </source>
</reference>
<protein>
    <recommendedName>
        <fullName evidence="7">ATP-binding protein</fullName>
    </recommendedName>
</protein>
<dbReference type="EMBL" id="CP032624">
    <property type="protein sequence ID" value="AYG03739.1"/>
    <property type="molecule type" value="Genomic_DNA"/>
</dbReference>
<keyword evidence="3" id="KW-0742">SOS response</keyword>
<keyword evidence="6" id="KW-1185">Reference proteome</keyword>
<proteinExistence type="predicted"/>
<keyword evidence="1" id="KW-0227">DNA damage</keyword>
<dbReference type="GO" id="GO:0006302">
    <property type="term" value="P:double-strand break repair"/>
    <property type="evidence" value="ECO:0007669"/>
    <property type="project" value="TreeGrafter"/>
</dbReference>
<accession>A0A387BRQ5</accession>
<dbReference type="PANTHER" id="PTHR32182">
    <property type="entry name" value="DNA REPLICATION AND REPAIR PROTEIN RECF"/>
    <property type="match status" value="1"/>
</dbReference>
<keyword evidence="2" id="KW-0234">DNA repair</keyword>
<keyword evidence="4" id="KW-0175">Coiled coil</keyword>
<evidence type="ECO:0000256" key="1">
    <source>
        <dbReference type="ARBA" id="ARBA00022763"/>
    </source>
</evidence>
<feature type="coiled-coil region" evidence="4">
    <location>
        <begin position="682"/>
        <end position="733"/>
    </location>
</feature>
<dbReference type="Gene3D" id="3.40.50.300">
    <property type="entry name" value="P-loop containing nucleotide triphosphate hydrolases"/>
    <property type="match status" value="1"/>
</dbReference>
<dbReference type="Pfam" id="PF13558">
    <property type="entry name" value="SbcC_Walker_B"/>
    <property type="match status" value="1"/>
</dbReference>